<evidence type="ECO:0000313" key="2">
    <source>
        <dbReference type="EMBL" id="RGS03066.1"/>
    </source>
</evidence>
<evidence type="ECO:0000259" key="1">
    <source>
        <dbReference type="PROSITE" id="PS50164"/>
    </source>
</evidence>
<organism evidence="2 3">
    <name type="scientific">Phocaeicola plebeius</name>
    <dbReference type="NCBI Taxonomy" id="310297"/>
    <lineage>
        <taxon>Bacteria</taxon>
        <taxon>Pseudomonadati</taxon>
        <taxon>Bacteroidota</taxon>
        <taxon>Bacteroidia</taxon>
        <taxon>Bacteroidales</taxon>
        <taxon>Bacteroidaceae</taxon>
        <taxon>Phocaeicola</taxon>
    </lineage>
</organism>
<feature type="domain" description="GIY-YIG" evidence="1">
    <location>
        <begin position="215"/>
        <end position="295"/>
    </location>
</feature>
<dbReference type="AlphaFoldDB" id="A0A412H276"/>
<dbReference type="PROSITE" id="PS50164">
    <property type="entry name" value="GIY_YIG"/>
    <property type="match status" value="1"/>
</dbReference>
<evidence type="ECO:0000313" key="3">
    <source>
        <dbReference type="Proteomes" id="UP000285750"/>
    </source>
</evidence>
<comment type="caution">
    <text evidence="2">The sequence shown here is derived from an EMBL/GenBank/DDBJ whole genome shotgun (WGS) entry which is preliminary data.</text>
</comment>
<gene>
    <name evidence="2" type="ORF">DWY14_15280</name>
</gene>
<dbReference type="InterPro" id="IPR000305">
    <property type="entry name" value="GIY-YIG_endonuc"/>
</dbReference>
<accession>A0A412H276</accession>
<reference evidence="2 3" key="1">
    <citation type="submission" date="2018-08" db="EMBL/GenBank/DDBJ databases">
        <title>A genome reference for cultivated species of the human gut microbiota.</title>
        <authorList>
            <person name="Zou Y."/>
            <person name="Xue W."/>
            <person name="Luo G."/>
        </authorList>
    </citation>
    <scope>NUCLEOTIDE SEQUENCE [LARGE SCALE GENOMIC DNA]</scope>
    <source>
        <strain evidence="2 3">AF24-16AC</strain>
    </source>
</reference>
<proteinExistence type="predicted"/>
<name>A0A412H276_9BACT</name>
<dbReference type="EMBL" id="QRUY01000048">
    <property type="protein sequence ID" value="RGS03066.1"/>
    <property type="molecule type" value="Genomic_DNA"/>
</dbReference>
<dbReference type="InterPro" id="IPR035901">
    <property type="entry name" value="GIY-YIG_endonuc_sf"/>
</dbReference>
<dbReference type="RefSeq" id="WP_118432263.1">
    <property type="nucleotide sequence ID" value="NZ_JAQCWP010000064.1"/>
</dbReference>
<dbReference type="Pfam" id="PF01541">
    <property type="entry name" value="GIY-YIG"/>
    <property type="match status" value="1"/>
</dbReference>
<dbReference type="CDD" id="cd00719">
    <property type="entry name" value="GIY-YIG_SF"/>
    <property type="match status" value="1"/>
</dbReference>
<protein>
    <submittedName>
        <fullName evidence="2">GIY-YIG nuclease family protein</fullName>
    </submittedName>
</protein>
<dbReference type="SMART" id="SM00465">
    <property type="entry name" value="GIYc"/>
    <property type="match status" value="1"/>
</dbReference>
<dbReference type="Proteomes" id="UP000285750">
    <property type="component" value="Unassembled WGS sequence"/>
</dbReference>
<sequence length="658" mass="77062">MIKENMKPKGYWNDKNNCAKVAALCSSRYEFSKKYSSAYNSCLRNGWIDDICKHMLGRSIPCGYWNKERCRLEALKYSNRSEFSKQSNGAYTAALKKGWLDEICKHMVVKWQHKWDKESCKKEALKYNNRSDFAKYAVGAWTAACKKGWLDEICSHMEIRRKYNIWNKETCHQEALKYTSRKDFQDFASGAWAAASKNNWLDEICSHMEVIGNLFKRCIYAFEFSDNYVYVGLTDNFSRRKKDHLSSNKSPVFRHIQDSNLQPIAIILNEYTDKAVAQKLENSFLQSYIDKGWNILNKAKTGALGGKILFWTKERCLEAGKKCQTRSEFITRYYGAYSSSVKNGWYDEVSAHMTSPVKPIKWTKEQCLEAGKRCKTKAEFIKKYSGAYASAVRNGWYDEVSAHMVSKITEPIQWTLEKVKTEALKYNTRKEFAQNCYSAYNYARKNKLLDTVCLHMLSSMPIKKELKRTKSIRRKWTFESLQAEALKYKSRSEFCNNSKAAYSAAKQAKLLDKICSHMKFKHKSNNYWTKEKCQERALLYKTKSDFKKNDGSAYTTAVREKWLNEICIHMCKPPIKRKWTIEKLYAEAQKYVTIKEFKMKSYSAYVTAQNLGIGWQICSHMYKGKRRLRVLEEIKRQKLSRNIEDNLQLSFNIDEIEI</sequence>
<dbReference type="SUPFAM" id="SSF82771">
    <property type="entry name" value="GIY-YIG endonuclease"/>
    <property type="match status" value="1"/>
</dbReference>